<comment type="catalytic activity">
    <reaction evidence="5">
        <text>L-glutaminyl-[peptide chain release factor] + S-adenosyl-L-methionine = N(5)-methyl-L-glutaminyl-[peptide chain release factor] + S-adenosyl-L-homocysteine + H(+)</text>
        <dbReference type="Rhea" id="RHEA:42896"/>
        <dbReference type="Rhea" id="RHEA-COMP:10271"/>
        <dbReference type="Rhea" id="RHEA-COMP:10272"/>
        <dbReference type="ChEBI" id="CHEBI:15378"/>
        <dbReference type="ChEBI" id="CHEBI:30011"/>
        <dbReference type="ChEBI" id="CHEBI:57856"/>
        <dbReference type="ChEBI" id="CHEBI:59789"/>
        <dbReference type="ChEBI" id="CHEBI:61891"/>
        <dbReference type="EC" id="2.1.1.297"/>
    </reaction>
</comment>
<evidence type="ECO:0000313" key="8">
    <source>
        <dbReference type="EMBL" id="QEU11703.1"/>
    </source>
</evidence>
<evidence type="ECO:0000256" key="1">
    <source>
        <dbReference type="ARBA" id="ARBA00012771"/>
    </source>
</evidence>
<accession>A0ABX6A3L4</accession>
<evidence type="ECO:0000256" key="4">
    <source>
        <dbReference type="ARBA" id="ARBA00022691"/>
    </source>
</evidence>
<dbReference type="CDD" id="cd02440">
    <property type="entry name" value="AdoMet_MTases"/>
    <property type="match status" value="1"/>
</dbReference>
<dbReference type="EMBL" id="CP044108">
    <property type="protein sequence ID" value="QEU11703.1"/>
    <property type="molecule type" value="Genomic_DNA"/>
</dbReference>
<dbReference type="InterPro" id="IPR002052">
    <property type="entry name" value="DNA_methylase_N6_adenine_CS"/>
</dbReference>
<proteinExistence type="predicted"/>
<dbReference type="Pfam" id="PF05175">
    <property type="entry name" value="MTS"/>
    <property type="match status" value="1"/>
</dbReference>
<evidence type="ECO:0000256" key="3">
    <source>
        <dbReference type="ARBA" id="ARBA00022679"/>
    </source>
</evidence>
<dbReference type="PANTHER" id="PTHR18895">
    <property type="entry name" value="HEMK METHYLTRANSFERASE"/>
    <property type="match status" value="1"/>
</dbReference>
<dbReference type="GO" id="GO:0008168">
    <property type="term" value="F:methyltransferase activity"/>
    <property type="evidence" value="ECO:0007669"/>
    <property type="project" value="UniProtKB-KW"/>
</dbReference>
<organism evidence="8 9">
    <name type="scientific">Dermabacter vaginalis</name>
    <dbReference type="NCBI Taxonomy" id="1630135"/>
    <lineage>
        <taxon>Bacteria</taxon>
        <taxon>Bacillati</taxon>
        <taxon>Actinomycetota</taxon>
        <taxon>Actinomycetes</taxon>
        <taxon>Micrococcales</taxon>
        <taxon>Dermabacteraceae</taxon>
        <taxon>Dermabacter</taxon>
    </lineage>
</organism>
<dbReference type="Proteomes" id="UP000323865">
    <property type="component" value="Chromosome"/>
</dbReference>
<dbReference type="InterPro" id="IPR029063">
    <property type="entry name" value="SAM-dependent_MTases_sf"/>
</dbReference>
<keyword evidence="2 8" id="KW-0489">Methyltransferase</keyword>
<dbReference type="SUPFAM" id="SSF53335">
    <property type="entry name" value="S-adenosyl-L-methionine-dependent methyltransferases"/>
    <property type="match status" value="1"/>
</dbReference>
<evidence type="ECO:0000313" key="9">
    <source>
        <dbReference type="Proteomes" id="UP000323865"/>
    </source>
</evidence>
<dbReference type="Gene3D" id="1.10.8.10">
    <property type="entry name" value="DNA helicase RuvA subunit, C-terminal domain"/>
    <property type="match status" value="1"/>
</dbReference>
<keyword evidence="9" id="KW-1185">Reference proteome</keyword>
<dbReference type="PROSITE" id="PS00092">
    <property type="entry name" value="N6_MTASE"/>
    <property type="match status" value="1"/>
</dbReference>
<dbReference type="EC" id="2.1.1.297" evidence="1"/>
<dbReference type="Pfam" id="PF17827">
    <property type="entry name" value="PrmC_N"/>
    <property type="match status" value="1"/>
</dbReference>
<gene>
    <name evidence="8" type="ORF">FOB48_04955</name>
</gene>
<evidence type="ECO:0000259" key="7">
    <source>
        <dbReference type="Pfam" id="PF17827"/>
    </source>
</evidence>
<dbReference type="InterPro" id="IPR004556">
    <property type="entry name" value="HemK-like"/>
</dbReference>
<dbReference type="RefSeq" id="WP_150333080.1">
    <property type="nucleotide sequence ID" value="NZ_CP044108.1"/>
</dbReference>
<dbReference type="InterPro" id="IPR040758">
    <property type="entry name" value="PrmC_N"/>
</dbReference>
<dbReference type="Gene3D" id="3.40.50.150">
    <property type="entry name" value="Vaccinia Virus protein VP39"/>
    <property type="match status" value="1"/>
</dbReference>
<feature type="domain" description="Methyltransferase small" evidence="6">
    <location>
        <begin position="126"/>
        <end position="211"/>
    </location>
</feature>
<evidence type="ECO:0000256" key="2">
    <source>
        <dbReference type="ARBA" id="ARBA00022603"/>
    </source>
</evidence>
<keyword evidence="3" id="KW-0808">Transferase</keyword>
<evidence type="ECO:0000259" key="6">
    <source>
        <dbReference type="Pfam" id="PF05175"/>
    </source>
</evidence>
<dbReference type="InterPro" id="IPR007848">
    <property type="entry name" value="Small_mtfrase_dom"/>
</dbReference>
<dbReference type="NCBIfam" id="TIGR00536">
    <property type="entry name" value="hemK_fam"/>
    <property type="match status" value="1"/>
</dbReference>
<evidence type="ECO:0000256" key="5">
    <source>
        <dbReference type="ARBA" id="ARBA00048391"/>
    </source>
</evidence>
<dbReference type="PANTHER" id="PTHR18895:SF74">
    <property type="entry name" value="MTRF1L RELEASE FACTOR GLUTAMINE METHYLTRANSFERASE"/>
    <property type="match status" value="1"/>
</dbReference>
<name>A0ABX6A3L4_9MICO</name>
<reference evidence="8 9" key="1">
    <citation type="submission" date="2019-09" db="EMBL/GenBank/DDBJ databases">
        <title>FDA dAtabase for Regulatory Grade micrObial Sequences (FDA-ARGOS): Supporting development and validation of Infectious Disease Dx tests.</title>
        <authorList>
            <person name="Sciortino C."/>
            <person name="Tallon L."/>
            <person name="Sadzewicz L."/>
            <person name="Vavikolanu K."/>
            <person name="Mehta A."/>
            <person name="Aluvathingal J."/>
            <person name="Nadendla S."/>
            <person name="Nandy P."/>
            <person name="Geyer C."/>
            <person name="Yan Y."/>
            <person name="Sichtig H."/>
        </authorList>
    </citation>
    <scope>NUCLEOTIDE SEQUENCE [LARGE SCALE GENOMIC DNA]</scope>
    <source>
        <strain evidence="8 9">FDAARGOS_640</strain>
    </source>
</reference>
<feature type="domain" description="Release factor glutamine methyltransferase N-terminal" evidence="7">
    <location>
        <begin position="15"/>
        <end position="81"/>
    </location>
</feature>
<dbReference type="InterPro" id="IPR050320">
    <property type="entry name" value="N5-glutamine_MTase"/>
</dbReference>
<dbReference type="GO" id="GO:0032259">
    <property type="term" value="P:methylation"/>
    <property type="evidence" value="ECO:0007669"/>
    <property type="project" value="UniProtKB-KW"/>
</dbReference>
<sequence length="308" mass="33443">MTRGRLSVSQRVALARRNACSRLHAAGIDSAEAEARLIVTHAARAGTSLVLLDKLPETFEADVDAVLTRREKREPLQLILGEAPFRRLTLETARGVFLPRPETELALDIAHTWVHDEGQQASDPLRALDACTGSGTLAAALLDEFPAAHVSAFDVNERAVELAQRNCEAAGPGRSDVFCAELPTEKKELDNFVRAYIPERPLDLVLANPPYIPAREIPSDPEVRDYDPHEALFGGGESGLDVPGAVIELAARLLRPGGLLVMEHDESQGDATRALAGATGNFEMIRTACDLTGRDRFLVAHRAPQVRE</sequence>
<protein>
    <recommendedName>
        <fullName evidence="1">peptide chain release factor N(5)-glutamine methyltransferase</fullName>
        <ecNumber evidence="1">2.1.1.297</ecNumber>
    </recommendedName>
</protein>
<keyword evidence="4" id="KW-0949">S-adenosyl-L-methionine</keyword>